<dbReference type="Pfam" id="PF08387">
    <property type="entry name" value="FBD"/>
    <property type="match status" value="1"/>
</dbReference>
<dbReference type="Pfam" id="PF24758">
    <property type="entry name" value="LRR_At5g56370"/>
    <property type="match status" value="1"/>
</dbReference>
<reference evidence="2" key="1">
    <citation type="journal article" date="2022" name="Cell">
        <title>Repeat-based holocentromeres influence genome architecture and karyotype evolution.</title>
        <authorList>
            <person name="Hofstatter P.G."/>
            <person name="Thangavel G."/>
            <person name="Lux T."/>
            <person name="Neumann P."/>
            <person name="Vondrak T."/>
            <person name="Novak P."/>
            <person name="Zhang M."/>
            <person name="Costa L."/>
            <person name="Castellani M."/>
            <person name="Scott A."/>
            <person name="Toegelov H."/>
            <person name="Fuchs J."/>
            <person name="Mata-Sucre Y."/>
            <person name="Dias Y."/>
            <person name="Vanzela A.L.L."/>
            <person name="Huettel B."/>
            <person name="Almeida C.C.S."/>
            <person name="Simkova H."/>
            <person name="Souza G."/>
            <person name="Pedrosa-Harand A."/>
            <person name="Macas J."/>
            <person name="Mayer K.F.X."/>
            <person name="Houben A."/>
            <person name="Marques A."/>
        </authorList>
    </citation>
    <scope>NUCLEOTIDE SEQUENCE</scope>
    <source>
        <strain evidence="2">RhyBre1mFocal</strain>
    </source>
</reference>
<feature type="domain" description="F-box" evidence="1">
    <location>
        <begin position="50"/>
        <end position="86"/>
    </location>
</feature>
<dbReference type="InterPro" id="IPR001810">
    <property type="entry name" value="F-box_dom"/>
</dbReference>
<sequence>MEHSNDSVNSVYAQDNSRRWVSYFRESLNKRKKQKTDHSPTLPLENGPKYDLISSLPDCVLSTIISHLPTKDAARTTILSSRWRHLWAFAPLNLDSKNISSGVSQPACSQSTCAFKDVVSRILERHCGPVRRFCLAHVCFGGSEPCLREWLDDLSKKGVQEISLKFDPPCHELPTGLLMCKSLLSLKLQCSWFPSTSKFNPCFTSLTELTLSNTIISGRDLKSVLSCCQALQSLSLTDMPFNNPTGVREMEICSGSLKSLVVSDSPLRIICIEDAPNLERFLLGTSMLPGTWVKVVHAPKMEMLGYLDMGYTKFETGDTLLKGSDLSISTLIYSVKTLAISINFDTVSQASTAIRFLRCFPFLETLHIRFFLFGPKETPDFHYWKFQDQVDCLDYHLKKATFRAYAGSRIELDFAKFLFSRAKVLEVLEILPRRDEWTTKMENDLLCMRNEVASIAHVVLATKKHLFGGSFSADATNLSLQDPFG</sequence>
<keyword evidence="3" id="KW-1185">Reference proteome</keyword>
<dbReference type="EMBL" id="JAMQYH010000001">
    <property type="protein sequence ID" value="KAJ1704639.1"/>
    <property type="molecule type" value="Genomic_DNA"/>
</dbReference>
<dbReference type="OrthoDB" id="1298252at2759"/>
<comment type="caution">
    <text evidence="2">The sequence shown here is derived from an EMBL/GenBank/DDBJ whole genome shotgun (WGS) entry which is preliminary data.</text>
</comment>
<dbReference type="InterPro" id="IPR053781">
    <property type="entry name" value="F-box_AtFBL13-like"/>
</dbReference>
<dbReference type="SUPFAM" id="SSF81383">
    <property type="entry name" value="F-box domain"/>
    <property type="match status" value="1"/>
</dbReference>
<dbReference type="InterPro" id="IPR032675">
    <property type="entry name" value="LRR_dom_sf"/>
</dbReference>
<evidence type="ECO:0000313" key="3">
    <source>
        <dbReference type="Proteomes" id="UP001151287"/>
    </source>
</evidence>
<evidence type="ECO:0000313" key="2">
    <source>
        <dbReference type="EMBL" id="KAJ1704639.1"/>
    </source>
</evidence>
<dbReference type="PANTHER" id="PTHR32141:SF136">
    <property type="entry name" value="OS07G0287000 PROTEIN"/>
    <property type="match status" value="1"/>
</dbReference>
<organism evidence="2 3">
    <name type="scientific">Rhynchospora breviuscula</name>
    <dbReference type="NCBI Taxonomy" id="2022672"/>
    <lineage>
        <taxon>Eukaryota</taxon>
        <taxon>Viridiplantae</taxon>
        <taxon>Streptophyta</taxon>
        <taxon>Embryophyta</taxon>
        <taxon>Tracheophyta</taxon>
        <taxon>Spermatophyta</taxon>
        <taxon>Magnoliopsida</taxon>
        <taxon>Liliopsida</taxon>
        <taxon>Poales</taxon>
        <taxon>Cyperaceae</taxon>
        <taxon>Cyperoideae</taxon>
        <taxon>Rhynchosporeae</taxon>
        <taxon>Rhynchospora</taxon>
    </lineage>
</organism>
<gene>
    <name evidence="2" type="ORF">LUZ63_004418</name>
</gene>
<name>A0A9Q0HZN5_9POAL</name>
<dbReference type="InterPro" id="IPR036047">
    <property type="entry name" value="F-box-like_dom_sf"/>
</dbReference>
<dbReference type="InterPro" id="IPR006566">
    <property type="entry name" value="FBD"/>
</dbReference>
<dbReference type="InterPro" id="IPR055411">
    <property type="entry name" value="LRR_FXL15/At3g58940/PEG3-like"/>
</dbReference>
<dbReference type="PANTHER" id="PTHR32141">
    <property type="match status" value="1"/>
</dbReference>
<dbReference type="InterPro" id="IPR055302">
    <property type="entry name" value="F-box_dom-containing"/>
</dbReference>
<proteinExistence type="predicted"/>
<dbReference type="Gene3D" id="1.20.1280.50">
    <property type="match status" value="1"/>
</dbReference>
<dbReference type="Pfam" id="PF00646">
    <property type="entry name" value="F-box"/>
    <property type="match status" value="1"/>
</dbReference>
<dbReference type="Proteomes" id="UP001151287">
    <property type="component" value="Unassembled WGS sequence"/>
</dbReference>
<dbReference type="CDD" id="cd22160">
    <property type="entry name" value="F-box_AtFBL13-like"/>
    <property type="match status" value="1"/>
</dbReference>
<evidence type="ECO:0000259" key="1">
    <source>
        <dbReference type="PROSITE" id="PS50181"/>
    </source>
</evidence>
<protein>
    <recommendedName>
        <fullName evidence="1">F-box domain-containing protein</fullName>
    </recommendedName>
</protein>
<dbReference type="PROSITE" id="PS50181">
    <property type="entry name" value="FBOX"/>
    <property type="match status" value="1"/>
</dbReference>
<dbReference type="SUPFAM" id="SSF52047">
    <property type="entry name" value="RNI-like"/>
    <property type="match status" value="1"/>
</dbReference>
<dbReference type="Gene3D" id="3.80.10.10">
    <property type="entry name" value="Ribonuclease Inhibitor"/>
    <property type="match status" value="1"/>
</dbReference>
<dbReference type="AlphaFoldDB" id="A0A9Q0HZN5"/>
<accession>A0A9Q0HZN5</accession>